<comment type="caution">
    <text evidence="1">The sequence shown here is derived from an EMBL/GenBank/DDBJ whole genome shotgun (WGS) entry which is preliminary data.</text>
</comment>
<accession>A0ACC2FV61</accession>
<protein>
    <submittedName>
        <fullName evidence="1">Uncharacterized protein</fullName>
    </submittedName>
</protein>
<evidence type="ECO:0000313" key="1">
    <source>
        <dbReference type="EMBL" id="KAJ7995242.1"/>
    </source>
</evidence>
<proteinExistence type="predicted"/>
<keyword evidence="2" id="KW-1185">Reference proteome</keyword>
<sequence length="143" mass="15839">MGETRAERRRAYTLIRQAECNGNLCRQSHIFHLRCTAPPRLGGSQLHLQEFNDAVNRVSESDTFARPPRDTSSLYRNGVRRAGTASESAGVGTASGPSSMQWIFSKLDPRDEARGEKLQEQEVGHYEVTVRCSVPVASACDET</sequence>
<name>A0ACC2FV61_DALPE</name>
<gene>
    <name evidence="1" type="ORF">DPEC_G00242500</name>
</gene>
<dbReference type="Proteomes" id="UP001157502">
    <property type="component" value="Chromosome 21"/>
</dbReference>
<evidence type="ECO:0000313" key="2">
    <source>
        <dbReference type="Proteomes" id="UP001157502"/>
    </source>
</evidence>
<organism evidence="1 2">
    <name type="scientific">Dallia pectoralis</name>
    <name type="common">Alaska blackfish</name>
    <dbReference type="NCBI Taxonomy" id="75939"/>
    <lineage>
        <taxon>Eukaryota</taxon>
        <taxon>Metazoa</taxon>
        <taxon>Chordata</taxon>
        <taxon>Craniata</taxon>
        <taxon>Vertebrata</taxon>
        <taxon>Euteleostomi</taxon>
        <taxon>Actinopterygii</taxon>
        <taxon>Neopterygii</taxon>
        <taxon>Teleostei</taxon>
        <taxon>Protacanthopterygii</taxon>
        <taxon>Esociformes</taxon>
        <taxon>Umbridae</taxon>
        <taxon>Dallia</taxon>
    </lineage>
</organism>
<reference evidence="1" key="1">
    <citation type="submission" date="2021-05" db="EMBL/GenBank/DDBJ databases">
        <authorList>
            <person name="Pan Q."/>
            <person name="Jouanno E."/>
            <person name="Zahm M."/>
            <person name="Klopp C."/>
            <person name="Cabau C."/>
            <person name="Louis A."/>
            <person name="Berthelot C."/>
            <person name="Parey E."/>
            <person name="Roest Crollius H."/>
            <person name="Montfort J."/>
            <person name="Robinson-Rechavi M."/>
            <person name="Bouchez O."/>
            <person name="Lampietro C."/>
            <person name="Lopez Roques C."/>
            <person name="Donnadieu C."/>
            <person name="Postlethwait J."/>
            <person name="Bobe J."/>
            <person name="Dillon D."/>
            <person name="Chandos A."/>
            <person name="von Hippel F."/>
            <person name="Guiguen Y."/>
        </authorList>
    </citation>
    <scope>NUCLEOTIDE SEQUENCE</scope>
    <source>
        <strain evidence="1">YG-Jan2019</strain>
    </source>
</reference>
<dbReference type="EMBL" id="CM055748">
    <property type="protein sequence ID" value="KAJ7995242.1"/>
    <property type="molecule type" value="Genomic_DNA"/>
</dbReference>